<dbReference type="EMBL" id="SLXD01000005">
    <property type="protein sequence ID" value="TCP03067.1"/>
    <property type="molecule type" value="Genomic_DNA"/>
</dbReference>
<dbReference type="GeneID" id="99684501"/>
<protein>
    <submittedName>
        <fullName evidence="1">Uncharacterized protein</fullName>
    </submittedName>
</protein>
<accession>A0A4R2MEF0</accession>
<gene>
    <name evidence="1" type="ORF">EV684_105233</name>
</gene>
<organism evidence="1 2">
    <name type="scientific">Rubrivivax gelatinosus</name>
    <name type="common">Rhodocyclus gelatinosus</name>
    <name type="synonym">Rhodopseudomonas gelatinosa</name>
    <dbReference type="NCBI Taxonomy" id="28068"/>
    <lineage>
        <taxon>Bacteria</taxon>
        <taxon>Pseudomonadati</taxon>
        <taxon>Pseudomonadota</taxon>
        <taxon>Betaproteobacteria</taxon>
        <taxon>Burkholderiales</taxon>
        <taxon>Sphaerotilaceae</taxon>
        <taxon>Rubrivivax</taxon>
    </lineage>
</organism>
<dbReference type="Proteomes" id="UP000295106">
    <property type="component" value="Unassembled WGS sequence"/>
</dbReference>
<dbReference type="RefSeq" id="WP_132646758.1">
    <property type="nucleotide sequence ID" value="NZ_CP181386.1"/>
</dbReference>
<comment type="caution">
    <text evidence="1">The sequence shown here is derived from an EMBL/GenBank/DDBJ whole genome shotgun (WGS) entry which is preliminary data.</text>
</comment>
<dbReference type="OrthoDB" id="8613896at2"/>
<proteinExistence type="predicted"/>
<reference evidence="1 2" key="1">
    <citation type="submission" date="2019-03" db="EMBL/GenBank/DDBJ databases">
        <title>Genomic Encyclopedia of Type Strains, Phase IV (KMG-IV): sequencing the most valuable type-strain genomes for metagenomic binning, comparative biology and taxonomic classification.</title>
        <authorList>
            <person name="Goeker M."/>
        </authorList>
    </citation>
    <scope>NUCLEOTIDE SEQUENCE [LARGE SCALE GENOMIC DNA]</scope>
    <source>
        <strain evidence="1 2">DSM 1709</strain>
    </source>
</reference>
<dbReference type="AlphaFoldDB" id="A0A4R2MEF0"/>
<evidence type="ECO:0000313" key="2">
    <source>
        <dbReference type="Proteomes" id="UP000295106"/>
    </source>
</evidence>
<evidence type="ECO:0000313" key="1">
    <source>
        <dbReference type="EMBL" id="TCP03067.1"/>
    </source>
</evidence>
<sequence>MKTTLLGSKWTGLNPSLLASIFPVDEKGLQTDGPTVVSPPLESTLELTANWQSAFEQSGLDARLPLLTQTLQSGIGAAAFDSMGKATGPDTTVGKLLEMAAGVIKEGAGRSGMTKLNSTQIFCGAAPVKLPITLKFRAFSDPASEVQEPVDQLARWTLARQLARDGTVVSAVKNLSNGQGLLKSLLPSVAPQMVGLRFGGYLFSPLVIESMTYKLTEPRTSSGELLQGTVQLMLASLTALDAEDWNRSRRGLPSQLWNN</sequence>
<name>A0A4R2MEF0_RUBGE</name>